<organism evidence="3 4">
    <name type="scientific">Ephemerocybe angulata</name>
    <dbReference type="NCBI Taxonomy" id="980116"/>
    <lineage>
        <taxon>Eukaryota</taxon>
        <taxon>Fungi</taxon>
        <taxon>Dikarya</taxon>
        <taxon>Basidiomycota</taxon>
        <taxon>Agaricomycotina</taxon>
        <taxon>Agaricomycetes</taxon>
        <taxon>Agaricomycetidae</taxon>
        <taxon>Agaricales</taxon>
        <taxon>Agaricineae</taxon>
        <taxon>Psathyrellaceae</taxon>
        <taxon>Ephemerocybe</taxon>
    </lineage>
</organism>
<dbReference type="InterPro" id="IPR021331">
    <property type="entry name" value="Hva1_TUDOR"/>
</dbReference>
<keyword evidence="4" id="KW-1185">Reference proteome</keyword>
<evidence type="ECO:0000256" key="1">
    <source>
        <dbReference type="SAM" id="MobiDB-lite"/>
    </source>
</evidence>
<protein>
    <recommendedName>
        <fullName evidence="2">Hypervirulence associated protein TUDOR domain-containing protein</fullName>
    </recommendedName>
</protein>
<feature type="region of interest" description="Disordered" evidence="1">
    <location>
        <begin position="88"/>
        <end position="122"/>
    </location>
</feature>
<evidence type="ECO:0000313" key="4">
    <source>
        <dbReference type="Proteomes" id="UP000541558"/>
    </source>
</evidence>
<dbReference type="OrthoDB" id="2131339at2759"/>
<reference evidence="3 4" key="1">
    <citation type="journal article" date="2020" name="ISME J.">
        <title>Uncovering the hidden diversity of litter-decomposition mechanisms in mushroom-forming fungi.</title>
        <authorList>
            <person name="Floudas D."/>
            <person name="Bentzer J."/>
            <person name="Ahren D."/>
            <person name="Johansson T."/>
            <person name="Persson P."/>
            <person name="Tunlid A."/>
        </authorList>
    </citation>
    <scope>NUCLEOTIDE SEQUENCE [LARGE SCALE GENOMIC DNA]</scope>
    <source>
        <strain evidence="3 4">CBS 175.51</strain>
    </source>
</reference>
<feature type="region of interest" description="Disordered" evidence="1">
    <location>
        <begin position="24"/>
        <end position="52"/>
    </location>
</feature>
<evidence type="ECO:0000313" key="3">
    <source>
        <dbReference type="EMBL" id="KAF5336593.1"/>
    </source>
</evidence>
<dbReference type="Proteomes" id="UP000541558">
    <property type="component" value="Unassembled WGS sequence"/>
</dbReference>
<gene>
    <name evidence="3" type="ORF">D9611_006679</name>
</gene>
<accession>A0A8H5C9E9</accession>
<feature type="compositionally biased region" description="Basic and acidic residues" evidence="1">
    <location>
        <begin position="103"/>
        <end position="122"/>
    </location>
</feature>
<comment type="caution">
    <text evidence="3">The sequence shown here is derived from an EMBL/GenBank/DDBJ whole genome shotgun (WGS) entry which is preliminary data.</text>
</comment>
<dbReference type="Pfam" id="PF11160">
    <property type="entry name" value="Hva1_TUDOR"/>
    <property type="match status" value="1"/>
</dbReference>
<sequence length="122" mass="13508">MKAMRANDVFPNSSSLILTQFHSCPPSTSTRNHNHQAISRMSPTSNKNIKPGDEVQWNWGRSHPSGIVSEVKTEKGGSLEIETTIHRNSEPDNPAVRIGTKKGKSDVLKRASELTKTEDLED</sequence>
<feature type="domain" description="Hypervirulence associated protein TUDOR" evidence="2">
    <location>
        <begin position="52"/>
        <end position="114"/>
    </location>
</feature>
<proteinExistence type="predicted"/>
<evidence type="ECO:0000259" key="2">
    <source>
        <dbReference type="Pfam" id="PF11160"/>
    </source>
</evidence>
<dbReference type="EMBL" id="JAACJK010000058">
    <property type="protein sequence ID" value="KAF5336593.1"/>
    <property type="molecule type" value="Genomic_DNA"/>
</dbReference>
<dbReference type="AlphaFoldDB" id="A0A8H5C9E9"/>
<feature type="compositionally biased region" description="Polar residues" evidence="1">
    <location>
        <begin position="24"/>
        <end position="48"/>
    </location>
</feature>
<name>A0A8H5C9E9_9AGAR</name>